<dbReference type="GO" id="GO:0030288">
    <property type="term" value="C:outer membrane-bounded periplasmic space"/>
    <property type="evidence" value="ECO:0007669"/>
    <property type="project" value="UniProtKB-ARBA"/>
</dbReference>
<evidence type="ECO:0000259" key="3">
    <source>
        <dbReference type="Pfam" id="PF00496"/>
    </source>
</evidence>
<dbReference type="GO" id="GO:0015833">
    <property type="term" value="P:peptide transport"/>
    <property type="evidence" value="ECO:0007669"/>
    <property type="project" value="TreeGrafter"/>
</dbReference>
<evidence type="ECO:0000313" key="5">
    <source>
        <dbReference type="Proteomes" id="UP000175691"/>
    </source>
</evidence>
<proteinExistence type="inferred from homology"/>
<dbReference type="Proteomes" id="UP000175691">
    <property type="component" value="Unassembled WGS sequence"/>
</dbReference>
<feature type="domain" description="Solute-binding protein family 5" evidence="3">
    <location>
        <begin position="73"/>
        <end position="431"/>
    </location>
</feature>
<dbReference type="GO" id="GO:0043190">
    <property type="term" value="C:ATP-binding cassette (ABC) transporter complex"/>
    <property type="evidence" value="ECO:0007669"/>
    <property type="project" value="InterPro"/>
</dbReference>
<sequence length="518" mass="57413">MPSLPAVFSFRLIVIVFTTLLSLTACTPPRSPDKIVISGPFEPVSYDPASSGYIFSRMQVIETLVDVNDDGTLRPGLATGWQSNDDFSEWTFHLREGVKFHDGSTMNAEVVRKSLAVAFGKPVPFDASLVKDITIPDAHTVVFTLSQHYRPFPSLMSNYTMAILSPASFGKFNRMTALIGTGPYKITDFQPPHNISTIRFDDYWGRPGTIKEVEYITGHRSETRALMVKTGQADIVYNLDPAAVEMLKSDDSVSVFSELIPRTTLIKLNLDDPILADRSVRQALSLALDRTGIASGILRVPGIEANQLFGPGMGVWHMDDLPPPSQSLKQAKALLEQAGWQLANDGVRYRNGKSLEMNMITYANRPELIIIATAIQDQWSQAGVKLNVHMENSSAIPSGHTDGTLQTALMARNFANIPDPLGILLADFTSEQGGEWGPMNWQNPSLFSRIEQIGRETSEASLPAQARDVIRTINDDLPLIPVVYYMQHSAVSDRLQHFSFDPYERSFRIADLQIRSEP</sequence>
<protein>
    <submittedName>
        <fullName evidence="4">ABC transporter substrate-binding protein</fullName>
    </submittedName>
</protein>
<evidence type="ECO:0000313" key="4">
    <source>
        <dbReference type="EMBL" id="OFC70223.1"/>
    </source>
</evidence>
<dbReference type="OrthoDB" id="9801912at2"/>
<dbReference type="GO" id="GO:1904680">
    <property type="term" value="F:peptide transmembrane transporter activity"/>
    <property type="evidence" value="ECO:0007669"/>
    <property type="project" value="TreeGrafter"/>
</dbReference>
<dbReference type="Gene3D" id="3.10.105.10">
    <property type="entry name" value="Dipeptide-binding Protein, Domain 3"/>
    <property type="match status" value="1"/>
</dbReference>
<dbReference type="InterPro" id="IPR023765">
    <property type="entry name" value="SBP_5_CS"/>
</dbReference>
<dbReference type="InterPro" id="IPR030678">
    <property type="entry name" value="Peptide/Ni-bd"/>
</dbReference>
<comment type="similarity">
    <text evidence="1">Belongs to the bacterial solute-binding protein 5 family.</text>
</comment>
<dbReference type="Pfam" id="PF00496">
    <property type="entry name" value="SBP_bac_5"/>
    <property type="match status" value="1"/>
</dbReference>
<organism evidence="4 5">
    <name type="scientific">Alteromonas confluentis</name>
    <dbReference type="NCBI Taxonomy" id="1656094"/>
    <lineage>
        <taxon>Bacteria</taxon>
        <taxon>Pseudomonadati</taxon>
        <taxon>Pseudomonadota</taxon>
        <taxon>Gammaproteobacteria</taxon>
        <taxon>Alteromonadales</taxon>
        <taxon>Alteromonadaceae</taxon>
        <taxon>Alteromonas/Salinimonas group</taxon>
        <taxon>Alteromonas</taxon>
    </lineage>
</organism>
<keyword evidence="5" id="KW-1185">Reference proteome</keyword>
<dbReference type="SUPFAM" id="SSF53850">
    <property type="entry name" value="Periplasmic binding protein-like II"/>
    <property type="match status" value="1"/>
</dbReference>
<name>A0A1E7Z9K6_9ALTE</name>
<dbReference type="PROSITE" id="PS01040">
    <property type="entry name" value="SBP_BACTERIAL_5"/>
    <property type="match status" value="1"/>
</dbReference>
<evidence type="ECO:0000256" key="2">
    <source>
        <dbReference type="ARBA" id="ARBA00022729"/>
    </source>
</evidence>
<evidence type="ECO:0000256" key="1">
    <source>
        <dbReference type="ARBA" id="ARBA00005695"/>
    </source>
</evidence>
<accession>A0A1E7Z9K6</accession>
<dbReference type="CDD" id="cd08490">
    <property type="entry name" value="PBP2_NikA_DppA_OppA_like_3"/>
    <property type="match status" value="1"/>
</dbReference>
<dbReference type="PANTHER" id="PTHR30290">
    <property type="entry name" value="PERIPLASMIC BINDING COMPONENT OF ABC TRANSPORTER"/>
    <property type="match status" value="1"/>
</dbReference>
<dbReference type="Gene3D" id="3.40.190.10">
    <property type="entry name" value="Periplasmic binding protein-like II"/>
    <property type="match status" value="1"/>
</dbReference>
<comment type="caution">
    <text evidence="4">The sequence shown here is derived from an EMBL/GenBank/DDBJ whole genome shotgun (WGS) entry which is preliminary data.</text>
</comment>
<dbReference type="STRING" id="1656094.BFC18_13640"/>
<reference evidence="4 5" key="1">
    <citation type="submission" date="2016-08" db="EMBL/GenBank/DDBJ databases">
        <authorList>
            <person name="Seilhamer J.J."/>
        </authorList>
    </citation>
    <scope>NUCLEOTIDE SEQUENCE [LARGE SCALE GENOMIC DNA]</scope>
    <source>
        <strain evidence="4 5">KCTC 42603</strain>
    </source>
</reference>
<dbReference type="AlphaFoldDB" id="A0A1E7Z9K6"/>
<keyword evidence="2" id="KW-0732">Signal</keyword>
<dbReference type="EMBL" id="MDHN01000029">
    <property type="protein sequence ID" value="OFC70223.1"/>
    <property type="molecule type" value="Genomic_DNA"/>
</dbReference>
<dbReference type="PIRSF" id="PIRSF002741">
    <property type="entry name" value="MppA"/>
    <property type="match status" value="1"/>
</dbReference>
<gene>
    <name evidence="4" type="ORF">BFC18_13640</name>
</gene>
<dbReference type="PANTHER" id="PTHR30290:SF83">
    <property type="entry name" value="ABC TRANSPORTER SUBSTRATE-BINDING PROTEIN"/>
    <property type="match status" value="1"/>
</dbReference>
<dbReference type="InterPro" id="IPR039424">
    <property type="entry name" value="SBP_5"/>
</dbReference>
<dbReference type="InterPro" id="IPR000914">
    <property type="entry name" value="SBP_5_dom"/>
</dbReference>